<dbReference type="Proteomes" id="UP001634747">
    <property type="component" value="Unassembled WGS sequence"/>
</dbReference>
<name>A0ABW9KI44_9BACT</name>
<dbReference type="PROSITE" id="PS50932">
    <property type="entry name" value="HTH_LACI_2"/>
    <property type="match status" value="1"/>
</dbReference>
<dbReference type="Pfam" id="PF00356">
    <property type="entry name" value="LacI"/>
    <property type="match status" value="1"/>
</dbReference>
<keyword evidence="2 5" id="KW-0238">DNA-binding</keyword>
<dbReference type="InterPro" id="IPR028082">
    <property type="entry name" value="Peripla_BP_I"/>
</dbReference>
<comment type="caution">
    <text evidence="5">The sequence shown here is derived from an EMBL/GenBank/DDBJ whole genome shotgun (WGS) entry which is preliminary data.</text>
</comment>
<protein>
    <submittedName>
        <fullName evidence="5">LacI family DNA-binding transcriptional regulator</fullName>
    </submittedName>
</protein>
<dbReference type="EMBL" id="JBJYXY010000001">
    <property type="protein sequence ID" value="MFN2975470.1"/>
    <property type="molecule type" value="Genomic_DNA"/>
</dbReference>
<dbReference type="PANTHER" id="PTHR30146:SF109">
    <property type="entry name" value="HTH-TYPE TRANSCRIPTIONAL REGULATOR GALS"/>
    <property type="match status" value="1"/>
</dbReference>
<evidence type="ECO:0000313" key="5">
    <source>
        <dbReference type="EMBL" id="MFN2975470.1"/>
    </source>
</evidence>
<dbReference type="SMART" id="SM00354">
    <property type="entry name" value="HTH_LACI"/>
    <property type="match status" value="1"/>
</dbReference>
<reference evidence="5 6" key="1">
    <citation type="submission" date="2024-12" db="EMBL/GenBank/DDBJ databases">
        <authorList>
            <person name="Lee Y."/>
        </authorList>
    </citation>
    <scope>NUCLEOTIDE SEQUENCE [LARGE SCALE GENOMIC DNA]</scope>
    <source>
        <strain evidence="5 6">03SUJ4</strain>
    </source>
</reference>
<evidence type="ECO:0000256" key="1">
    <source>
        <dbReference type="ARBA" id="ARBA00023015"/>
    </source>
</evidence>
<dbReference type="GO" id="GO:0003677">
    <property type="term" value="F:DNA binding"/>
    <property type="evidence" value="ECO:0007669"/>
    <property type="project" value="UniProtKB-KW"/>
</dbReference>
<feature type="domain" description="HTH lacI-type" evidence="4">
    <location>
        <begin position="19"/>
        <end position="76"/>
    </location>
</feature>
<keyword evidence="6" id="KW-1185">Reference proteome</keyword>
<dbReference type="Gene3D" id="3.40.50.2300">
    <property type="match status" value="2"/>
</dbReference>
<evidence type="ECO:0000256" key="2">
    <source>
        <dbReference type="ARBA" id="ARBA00023125"/>
    </source>
</evidence>
<dbReference type="InterPro" id="IPR046335">
    <property type="entry name" value="LacI/GalR-like_sensor"/>
</dbReference>
<evidence type="ECO:0000256" key="3">
    <source>
        <dbReference type="ARBA" id="ARBA00023163"/>
    </source>
</evidence>
<dbReference type="RefSeq" id="WP_263413006.1">
    <property type="nucleotide sequence ID" value="NZ_BAABBH010000001.1"/>
</dbReference>
<dbReference type="CDD" id="cd01392">
    <property type="entry name" value="HTH_LacI"/>
    <property type="match status" value="1"/>
</dbReference>
<dbReference type="InterPro" id="IPR010982">
    <property type="entry name" value="Lambda_DNA-bd_dom_sf"/>
</dbReference>
<proteinExistence type="predicted"/>
<dbReference type="CDD" id="cd06267">
    <property type="entry name" value="PBP1_LacI_sugar_binding-like"/>
    <property type="match status" value="1"/>
</dbReference>
<keyword evidence="1" id="KW-0805">Transcription regulation</keyword>
<dbReference type="SUPFAM" id="SSF53822">
    <property type="entry name" value="Periplasmic binding protein-like I"/>
    <property type="match status" value="1"/>
</dbReference>
<dbReference type="Gene3D" id="1.10.260.40">
    <property type="entry name" value="lambda repressor-like DNA-binding domains"/>
    <property type="match status" value="1"/>
</dbReference>
<evidence type="ECO:0000313" key="6">
    <source>
        <dbReference type="Proteomes" id="UP001634747"/>
    </source>
</evidence>
<dbReference type="PANTHER" id="PTHR30146">
    <property type="entry name" value="LACI-RELATED TRANSCRIPTIONAL REPRESSOR"/>
    <property type="match status" value="1"/>
</dbReference>
<gene>
    <name evidence="5" type="ORF">ACK2TP_06825</name>
</gene>
<dbReference type="SUPFAM" id="SSF47413">
    <property type="entry name" value="lambda repressor-like DNA-binding domains"/>
    <property type="match status" value="1"/>
</dbReference>
<dbReference type="InterPro" id="IPR000843">
    <property type="entry name" value="HTH_LacI"/>
</dbReference>
<accession>A0ABW9KI44</accession>
<keyword evidence="3" id="KW-0804">Transcription</keyword>
<dbReference type="Pfam" id="PF13377">
    <property type="entry name" value="Peripla_BP_3"/>
    <property type="match status" value="1"/>
</dbReference>
<evidence type="ECO:0000259" key="4">
    <source>
        <dbReference type="PROSITE" id="PS50932"/>
    </source>
</evidence>
<sequence length="359" mass="38269">MNRPALEAAPAAGGRTGTVSLRTLSEHLGLSMASISRVLNGSPAAQAIPKATQTRILEAAREFNYRPNQLARSLRSGQSTSVGVLIPEISEGYSAAVLAGIEETLSSAGYAIMMITHHHRAEVLERSERQFAERAVDAVIAVDTALPLFGPIPTVTVSCPDPHPYVTNIVLDNARAAQMALEHLHGLGHRRIAVIKGQSFSSETEVRWRAIEASAASVGLRFLPERVAQMEEDLPTSEPGYRATGRLLHQGGDFSAIVAFNDMSAIGAIHALLDAGRSVPEDVSVVGFDDIALASIHRPTLTTVRQPLHHMGVLAAQAVLETLNAPPESRASARQIMVAPELVVRSSTGRWTGAESESV</sequence>
<organism evidence="5 6">
    <name type="scientific">Terriglobus aquaticus</name>
    <dbReference type="NCBI Taxonomy" id="940139"/>
    <lineage>
        <taxon>Bacteria</taxon>
        <taxon>Pseudomonadati</taxon>
        <taxon>Acidobacteriota</taxon>
        <taxon>Terriglobia</taxon>
        <taxon>Terriglobales</taxon>
        <taxon>Acidobacteriaceae</taxon>
        <taxon>Terriglobus</taxon>
    </lineage>
</organism>